<keyword evidence="1" id="KW-0812">Transmembrane</keyword>
<dbReference type="AlphaFoldDB" id="A0A5B9QMC4"/>
<reference evidence="2 3" key="1">
    <citation type="submission" date="2019-08" db="EMBL/GenBank/DDBJ databases">
        <title>Deep-cultivation of Planctomycetes and their phenomic and genomic characterization uncovers novel biology.</title>
        <authorList>
            <person name="Wiegand S."/>
            <person name="Jogler M."/>
            <person name="Boedeker C."/>
            <person name="Pinto D."/>
            <person name="Vollmers J."/>
            <person name="Rivas-Marin E."/>
            <person name="Kohn T."/>
            <person name="Peeters S.H."/>
            <person name="Heuer A."/>
            <person name="Rast P."/>
            <person name="Oberbeckmann S."/>
            <person name="Bunk B."/>
            <person name="Jeske O."/>
            <person name="Meyerdierks A."/>
            <person name="Storesund J.E."/>
            <person name="Kallscheuer N."/>
            <person name="Luecker S."/>
            <person name="Lage O.M."/>
            <person name="Pohl T."/>
            <person name="Merkel B.J."/>
            <person name="Hornburger P."/>
            <person name="Mueller R.-W."/>
            <person name="Bruemmer F."/>
            <person name="Labrenz M."/>
            <person name="Spormann A.M."/>
            <person name="Op den Camp H."/>
            <person name="Overmann J."/>
            <person name="Amann R."/>
            <person name="Jetten M.S.M."/>
            <person name="Mascher T."/>
            <person name="Medema M.H."/>
            <person name="Devos D.P."/>
            <person name="Kaster A.-K."/>
            <person name="Ovreas L."/>
            <person name="Rohde M."/>
            <person name="Galperin M.Y."/>
            <person name="Jogler C."/>
        </authorList>
    </citation>
    <scope>NUCLEOTIDE SEQUENCE [LARGE SCALE GENOMIC DNA]</scope>
    <source>
        <strain evidence="2 3">UC8</strain>
    </source>
</reference>
<dbReference type="Proteomes" id="UP000325286">
    <property type="component" value="Chromosome"/>
</dbReference>
<keyword evidence="1" id="KW-0472">Membrane</keyword>
<feature type="transmembrane region" description="Helical" evidence="1">
    <location>
        <begin position="38"/>
        <end position="58"/>
    </location>
</feature>
<evidence type="ECO:0000313" key="3">
    <source>
        <dbReference type="Proteomes" id="UP000325286"/>
    </source>
</evidence>
<dbReference type="OrthoDB" id="283426at2"/>
<organism evidence="2 3">
    <name type="scientific">Roseimaritima ulvae</name>
    <dbReference type="NCBI Taxonomy" id="980254"/>
    <lineage>
        <taxon>Bacteria</taxon>
        <taxon>Pseudomonadati</taxon>
        <taxon>Planctomycetota</taxon>
        <taxon>Planctomycetia</taxon>
        <taxon>Pirellulales</taxon>
        <taxon>Pirellulaceae</taxon>
        <taxon>Roseimaritima</taxon>
    </lineage>
</organism>
<name>A0A5B9QMC4_9BACT</name>
<dbReference type="RefSeq" id="WP_068142553.1">
    <property type="nucleotide sequence ID" value="NZ_CP042914.1"/>
</dbReference>
<keyword evidence="3" id="KW-1185">Reference proteome</keyword>
<evidence type="ECO:0000313" key="2">
    <source>
        <dbReference type="EMBL" id="QEG40267.1"/>
    </source>
</evidence>
<protein>
    <recommendedName>
        <fullName evidence="4">NnrS protein</fullName>
    </recommendedName>
</protein>
<feature type="transmembrane region" description="Helical" evidence="1">
    <location>
        <begin position="64"/>
        <end position="84"/>
    </location>
</feature>
<sequence>MLSFIAVAEGFHTMGFPLLAIMAMFASKLTTGTAGRIADRWFIALLALQGLITLRTVMHADTTWLIHMGTLMLLIVGPVVIPSLRHPQNQPVK</sequence>
<feature type="transmembrane region" description="Helical" evidence="1">
    <location>
        <begin position="6"/>
        <end position="26"/>
    </location>
</feature>
<accession>A0A5B9QMC4</accession>
<evidence type="ECO:0000256" key="1">
    <source>
        <dbReference type="SAM" id="Phobius"/>
    </source>
</evidence>
<evidence type="ECO:0008006" key="4">
    <source>
        <dbReference type="Google" id="ProtNLM"/>
    </source>
</evidence>
<dbReference type="EMBL" id="CP042914">
    <property type="protein sequence ID" value="QEG40267.1"/>
    <property type="molecule type" value="Genomic_DNA"/>
</dbReference>
<dbReference type="KEGG" id="rul:UC8_22740"/>
<gene>
    <name evidence="2" type="ORF">UC8_22740</name>
</gene>
<proteinExistence type="predicted"/>
<keyword evidence="1" id="KW-1133">Transmembrane helix</keyword>